<gene>
    <name evidence="3" type="ORF">R1flu_018596</name>
</gene>
<feature type="transmembrane region" description="Helical" evidence="2">
    <location>
        <begin position="180"/>
        <end position="199"/>
    </location>
</feature>
<accession>A0ABD1ZGA7</accession>
<evidence type="ECO:0000256" key="1">
    <source>
        <dbReference type="SAM" id="MobiDB-lite"/>
    </source>
</evidence>
<keyword evidence="2" id="KW-0812">Transmembrane</keyword>
<feature type="transmembrane region" description="Helical" evidence="2">
    <location>
        <begin position="264"/>
        <end position="281"/>
    </location>
</feature>
<reference evidence="3 4" key="1">
    <citation type="submission" date="2024-09" db="EMBL/GenBank/DDBJ databases">
        <title>Chromosome-scale assembly of Riccia fluitans.</title>
        <authorList>
            <person name="Paukszto L."/>
            <person name="Sawicki J."/>
            <person name="Karawczyk K."/>
            <person name="Piernik-Szablinska J."/>
            <person name="Szczecinska M."/>
            <person name="Mazdziarz M."/>
        </authorList>
    </citation>
    <scope>NUCLEOTIDE SEQUENCE [LARGE SCALE GENOMIC DNA]</scope>
    <source>
        <strain evidence="3">Rf_01</strain>
        <tissue evidence="3">Aerial parts of the thallus</tissue>
    </source>
</reference>
<evidence type="ECO:0000256" key="2">
    <source>
        <dbReference type="SAM" id="Phobius"/>
    </source>
</evidence>
<organism evidence="3 4">
    <name type="scientific">Riccia fluitans</name>
    <dbReference type="NCBI Taxonomy" id="41844"/>
    <lineage>
        <taxon>Eukaryota</taxon>
        <taxon>Viridiplantae</taxon>
        <taxon>Streptophyta</taxon>
        <taxon>Embryophyta</taxon>
        <taxon>Marchantiophyta</taxon>
        <taxon>Marchantiopsida</taxon>
        <taxon>Marchantiidae</taxon>
        <taxon>Marchantiales</taxon>
        <taxon>Ricciaceae</taxon>
        <taxon>Riccia</taxon>
    </lineage>
</organism>
<proteinExistence type="predicted"/>
<feature type="transmembrane region" description="Helical" evidence="2">
    <location>
        <begin position="39"/>
        <end position="59"/>
    </location>
</feature>
<evidence type="ECO:0008006" key="5">
    <source>
        <dbReference type="Google" id="ProtNLM"/>
    </source>
</evidence>
<dbReference type="EMBL" id="JBHFFA010000001">
    <property type="protein sequence ID" value="KAL2650468.1"/>
    <property type="molecule type" value="Genomic_DNA"/>
</dbReference>
<feature type="region of interest" description="Disordered" evidence="1">
    <location>
        <begin position="201"/>
        <end position="249"/>
    </location>
</feature>
<dbReference type="PANTHER" id="PTHR31970:SF9">
    <property type="entry name" value="MOLYBDATE TRANSPORTER 2"/>
    <property type="match status" value="1"/>
</dbReference>
<name>A0ABD1ZGA7_9MARC</name>
<sequence length="485" mass="50721">MATAPGNEESSDSPPPTILGRLWSNVKVKGGLWQESSGALGDVGTFLPIVLALALVNGLDLGTTLIFTGLYNIITGLLFGVPMPVQPMKSIAAVAIAEGDPLTVPQIMAAGLSTATVLALLGITGLMSAVNRLVPLSVVRGIQLSQGLSFGSTAVKYILKKQDFKTSKSVGPRPWLGLDGIILALSALLFVVLVTGAGGGKPTAEHGNPNDELDDDDDARDQETGRAEQQQPLLTGGTGVGEGRTNPSSAITMTTTSWANRIKLIPSALVVFLVGVGIAILRSPETMRNLHWGPSPFSLVSISWEDWKIGFFRAAVPQIPLSVLNSVIAVCKLSNDLFPSKEVTPMAVSSSVGLLNLCGCWFGAMPVCHGAGGLAGQYRFGARKGLSVVILGIAKLLLGLLLGSSLLRLLAQFPTGLLGVLLLFSGAELAMACRDQNSRLDAFVMLVVTIVSQGASSAAYGFVCGLIFYFLVKVHERAVGWESSS</sequence>
<keyword evidence="4" id="KW-1185">Reference proteome</keyword>
<dbReference type="PANTHER" id="PTHR31970">
    <property type="match status" value="1"/>
</dbReference>
<feature type="transmembrane region" description="Helical" evidence="2">
    <location>
        <begin position="65"/>
        <end position="85"/>
    </location>
</feature>
<keyword evidence="2" id="KW-0472">Membrane</keyword>
<feature type="transmembrane region" description="Helical" evidence="2">
    <location>
        <begin position="443"/>
        <end position="472"/>
    </location>
</feature>
<feature type="transmembrane region" description="Helical" evidence="2">
    <location>
        <begin position="386"/>
        <end position="407"/>
    </location>
</feature>
<protein>
    <recommendedName>
        <fullName evidence="5">Molybdate transporter 1</fullName>
    </recommendedName>
</protein>
<evidence type="ECO:0000313" key="3">
    <source>
        <dbReference type="EMBL" id="KAL2650468.1"/>
    </source>
</evidence>
<dbReference type="Proteomes" id="UP001605036">
    <property type="component" value="Unassembled WGS sequence"/>
</dbReference>
<dbReference type="AlphaFoldDB" id="A0ABD1ZGA7"/>
<comment type="caution">
    <text evidence="3">The sequence shown here is derived from an EMBL/GenBank/DDBJ whole genome shotgun (WGS) entry which is preliminary data.</text>
</comment>
<dbReference type="Pfam" id="PF16983">
    <property type="entry name" value="MFS_MOT1"/>
    <property type="match status" value="2"/>
</dbReference>
<feature type="transmembrane region" description="Helical" evidence="2">
    <location>
        <begin position="106"/>
        <end position="130"/>
    </location>
</feature>
<feature type="compositionally biased region" description="Acidic residues" evidence="1">
    <location>
        <begin position="211"/>
        <end position="220"/>
    </location>
</feature>
<dbReference type="InterPro" id="IPR031563">
    <property type="entry name" value="MOT1/MOT2"/>
</dbReference>
<evidence type="ECO:0000313" key="4">
    <source>
        <dbReference type="Proteomes" id="UP001605036"/>
    </source>
</evidence>
<keyword evidence="2" id="KW-1133">Transmembrane helix</keyword>